<protein>
    <submittedName>
        <fullName evidence="3">MADF domain-containing protein</fullName>
    </submittedName>
</protein>
<evidence type="ECO:0000313" key="3">
    <source>
        <dbReference type="WBParaSite" id="HPBE_0002077401-mRNA-1"/>
    </source>
</evidence>
<reference evidence="1 2" key="1">
    <citation type="submission" date="2018-11" db="EMBL/GenBank/DDBJ databases">
        <authorList>
            <consortium name="Pathogen Informatics"/>
        </authorList>
    </citation>
    <scope>NUCLEOTIDE SEQUENCE [LARGE SCALE GENOMIC DNA]</scope>
</reference>
<evidence type="ECO:0000313" key="1">
    <source>
        <dbReference type="EMBL" id="VDP21767.1"/>
    </source>
</evidence>
<sequence length="148" mass="17222">MSLGKRNICRRKYDELSSEFFLKINGVCQKYRYRKEDVDRSMKRLLKIAESRDPTPNDVSMSTSLANITKEHLESFFRIFCDLVERLQASYVITAEESANQWKPELTCISIWVPPPFDAVGRSTQRARAIRTDRVKGVQSSIVVRWSQ</sequence>
<accession>A0A3P8B3H4</accession>
<evidence type="ECO:0000313" key="2">
    <source>
        <dbReference type="Proteomes" id="UP000050761"/>
    </source>
</evidence>
<dbReference type="AlphaFoldDB" id="A0A183GEL0"/>
<dbReference type="OrthoDB" id="5874613at2759"/>
<accession>A0A183GEL0</accession>
<dbReference type="Proteomes" id="UP000050761">
    <property type="component" value="Unassembled WGS sequence"/>
</dbReference>
<dbReference type="WBParaSite" id="HPBE_0002077401-mRNA-1">
    <property type="protein sequence ID" value="HPBE_0002077401-mRNA-1"/>
    <property type="gene ID" value="HPBE_0002077401"/>
</dbReference>
<organism evidence="2 3">
    <name type="scientific">Heligmosomoides polygyrus</name>
    <name type="common">Parasitic roundworm</name>
    <dbReference type="NCBI Taxonomy" id="6339"/>
    <lineage>
        <taxon>Eukaryota</taxon>
        <taxon>Metazoa</taxon>
        <taxon>Ecdysozoa</taxon>
        <taxon>Nematoda</taxon>
        <taxon>Chromadorea</taxon>
        <taxon>Rhabditida</taxon>
        <taxon>Rhabditina</taxon>
        <taxon>Rhabditomorpha</taxon>
        <taxon>Strongyloidea</taxon>
        <taxon>Heligmosomidae</taxon>
        <taxon>Heligmosomoides</taxon>
    </lineage>
</organism>
<reference evidence="3" key="2">
    <citation type="submission" date="2019-09" db="UniProtKB">
        <authorList>
            <consortium name="WormBaseParasite"/>
        </authorList>
    </citation>
    <scope>IDENTIFICATION</scope>
</reference>
<dbReference type="EMBL" id="UZAH01032432">
    <property type="protein sequence ID" value="VDP21767.1"/>
    <property type="molecule type" value="Genomic_DNA"/>
</dbReference>
<gene>
    <name evidence="1" type="ORF">HPBE_LOCUS20773</name>
</gene>
<proteinExistence type="predicted"/>
<keyword evidence="2" id="KW-1185">Reference proteome</keyword>
<name>A0A183GEL0_HELPZ</name>